<dbReference type="OrthoDB" id="9763552at2"/>
<dbReference type="PANTHER" id="PTHR45953:SF1">
    <property type="entry name" value="IDURONATE 2-SULFATASE"/>
    <property type="match status" value="1"/>
</dbReference>
<evidence type="ECO:0000256" key="4">
    <source>
        <dbReference type="ARBA" id="ARBA00022729"/>
    </source>
</evidence>
<dbReference type="EMBL" id="VSDQ01000241">
    <property type="protein sequence ID" value="TYA89263.1"/>
    <property type="molecule type" value="Genomic_DNA"/>
</dbReference>
<comment type="caution">
    <text evidence="8">The sequence shown here is derived from an EMBL/GenBank/DDBJ whole genome shotgun (WGS) entry which is preliminary data.</text>
</comment>
<feature type="domain" description="Sulfatase N-terminal" evidence="7">
    <location>
        <begin position="34"/>
        <end position="386"/>
    </location>
</feature>
<evidence type="ECO:0000256" key="1">
    <source>
        <dbReference type="ARBA" id="ARBA00001913"/>
    </source>
</evidence>
<protein>
    <submittedName>
        <fullName evidence="8">Sulfatase</fullName>
    </submittedName>
</protein>
<dbReference type="CDD" id="cd16030">
    <property type="entry name" value="iduronate-2-sulfatase"/>
    <property type="match status" value="1"/>
</dbReference>
<dbReference type="Pfam" id="PF00884">
    <property type="entry name" value="Sulfatase"/>
    <property type="match status" value="1"/>
</dbReference>
<reference evidence="8 9" key="1">
    <citation type="submission" date="2019-08" db="EMBL/GenBank/DDBJ databases">
        <title>Seonamhaeicola sediminis sp. nov., isolated from marine sediment.</title>
        <authorList>
            <person name="Cao W.R."/>
        </authorList>
    </citation>
    <scope>NUCLEOTIDE SEQUENCE [LARGE SCALE GENOMIC DNA]</scope>
    <source>
        <strain evidence="8 9">B011</strain>
    </source>
</reference>
<dbReference type="InterPro" id="IPR000917">
    <property type="entry name" value="Sulfatase_N"/>
</dbReference>
<name>A0A5D0IZD7_9FLAO</name>
<keyword evidence="6" id="KW-0106">Calcium</keyword>
<dbReference type="SUPFAM" id="SSF53649">
    <property type="entry name" value="Alkaline phosphatase-like"/>
    <property type="match status" value="1"/>
</dbReference>
<sequence>MKPYFFTPIGILLLLAGLNLSCKQPTKEKEPQKPNILFIAVDDLRLQAGIYGQEQMKTPNLDKLGSEGTVFTRAYCSVPVCGASRASLLSGMRPTSNRFTHYATRKDKDFPDYPSLPKHFKNHGYTSICNGKIYHHVEDDSIAWSETPYLPQTGIGWQNYISDASKEIIEQNKIAENKAALVKGPAWECVDVEDNAYPDGLIAEKSIKDLQRFSKSKEPFFLAVGFWKPHLPFNAPKKYWDLYNDEEIKLATNPYKPVDAPGEAMHYWAELRMMYDKIPRNGTVSDSLAKKLVHGYYACVSYTDTQIGKILNELERLGMAENTVVVLWGDHGWHLGEHTLWCKHSNFHRVTNSPLIVRTPGMKQGIKTEAITEFIDIYPSLCELANLPVPQHLDGTSFIPVLNDPNEHVKEAAFVKYQGAESIITQTHNYTEFLDKQGNVKATMLYNIEEDPDENKNISLKKGNQKLVDELSRRLSRIKQSKIPNANP</sequence>
<evidence type="ECO:0000256" key="5">
    <source>
        <dbReference type="ARBA" id="ARBA00022801"/>
    </source>
</evidence>
<dbReference type="RefSeq" id="WP_148540116.1">
    <property type="nucleotide sequence ID" value="NZ_VSDQ01000241.1"/>
</dbReference>
<proteinExistence type="inferred from homology"/>
<comment type="cofactor">
    <cofactor evidence="1">
        <name>Ca(2+)</name>
        <dbReference type="ChEBI" id="CHEBI:29108"/>
    </cofactor>
</comment>
<gene>
    <name evidence="8" type="ORF">FUA24_03710</name>
</gene>
<keyword evidence="3" id="KW-0479">Metal-binding</keyword>
<dbReference type="GO" id="GO:0005737">
    <property type="term" value="C:cytoplasm"/>
    <property type="evidence" value="ECO:0007669"/>
    <property type="project" value="TreeGrafter"/>
</dbReference>
<evidence type="ECO:0000256" key="6">
    <source>
        <dbReference type="ARBA" id="ARBA00022837"/>
    </source>
</evidence>
<accession>A0A5D0IZD7</accession>
<dbReference type="GO" id="GO:0046872">
    <property type="term" value="F:metal ion binding"/>
    <property type="evidence" value="ECO:0007669"/>
    <property type="project" value="UniProtKB-KW"/>
</dbReference>
<evidence type="ECO:0000256" key="2">
    <source>
        <dbReference type="ARBA" id="ARBA00008779"/>
    </source>
</evidence>
<dbReference type="Gene3D" id="3.40.720.10">
    <property type="entry name" value="Alkaline Phosphatase, subunit A"/>
    <property type="match status" value="1"/>
</dbReference>
<dbReference type="AlphaFoldDB" id="A0A5D0IZD7"/>
<comment type="similarity">
    <text evidence="2">Belongs to the sulfatase family.</text>
</comment>
<organism evidence="8 9">
    <name type="scientific">Seonamhaeicola marinus</name>
    <dbReference type="NCBI Taxonomy" id="1912246"/>
    <lineage>
        <taxon>Bacteria</taxon>
        <taxon>Pseudomonadati</taxon>
        <taxon>Bacteroidota</taxon>
        <taxon>Flavobacteriia</taxon>
        <taxon>Flavobacteriales</taxon>
        <taxon>Flavobacteriaceae</taxon>
    </lineage>
</organism>
<dbReference type="GO" id="GO:0004423">
    <property type="term" value="F:iduronate-2-sulfatase activity"/>
    <property type="evidence" value="ECO:0007669"/>
    <property type="project" value="InterPro"/>
</dbReference>
<dbReference type="InterPro" id="IPR017850">
    <property type="entry name" value="Alkaline_phosphatase_core_sf"/>
</dbReference>
<dbReference type="Proteomes" id="UP000323930">
    <property type="component" value="Unassembled WGS sequence"/>
</dbReference>
<keyword evidence="4" id="KW-0732">Signal</keyword>
<dbReference type="InterPro" id="IPR035874">
    <property type="entry name" value="IDS"/>
</dbReference>
<evidence type="ECO:0000256" key="3">
    <source>
        <dbReference type="ARBA" id="ARBA00022723"/>
    </source>
</evidence>
<evidence type="ECO:0000259" key="7">
    <source>
        <dbReference type="Pfam" id="PF00884"/>
    </source>
</evidence>
<evidence type="ECO:0000313" key="8">
    <source>
        <dbReference type="EMBL" id="TYA89263.1"/>
    </source>
</evidence>
<keyword evidence="5" id="KW-0378">Hydrolase</keyword>
<dbReference type="PANTHER" id="PTHR45953">
    <property type="entry name" value="IDURONATE 2-SULFATASE"/>
    <property type="match status" value="1"/>
</dbReference>
<evidence type="ECO:0000313" key="9">
    <source>
        <dbReference type="Proteomes" id="UP000323930"/>
    </source>
</evidence>
<keyword evidence="9" id="KW-1185">Reference proteome</keyword>